<evidence type="ECO:0000313" key="3">
    <source>
        <dbReference type="Proteomes" id="UP000053864"/>
    </source>
</evidence>
<proteinExistence type="predicted"/>
<dbReference type="Proteomes" id="UP000053864">
    <property type="component" value="Unassembled WGS sequence"/>
</dbReference>
<sequence>MTHLLEVFLTQVESSSVCGFDAAVDFATFAAAVSPAEAVRHGHFGALGVPTLGASTVCPA</sequence>
<accession>W2J6K9</accession>
<dbReference type="AlphaFoldDB" id="W2J6K9"/>
<gene>
    <name evidence="2" type="ORF">L914_07025</name>
    <name evidence="1" type="ORF">L916_07067</name>
</gene>
<name>W2J6K9_PHYNI</name>
<protein>
    <submittedName>
        <fullName evidence="1">Uncharacterized protein</fullName>
    </submittedName>
</protein>
<reference evidence="2" key="2">
    <citation type="submission" date="2013-11" db="EMBL/GenBank/DDBJ databases">
        <title>The Genome Sequence of Phytophthora parasitica IAC_01/95.</title>
        <authorList>
            <consortium name="The Broad Institute Genomics Platform"/>
            <person name="Russ C."/>
            <person name="Tyler B."/>
            <person name="Panabieres F."/>
            <person name="Shan W."/>
            <person name="Tripathy S."/>
            <person name="Grunwald N."/>
            <person name="Machado M."/>
            <person name="Johnson C.S."/>
            <person name="Arredondo F."/>
            <person name="Hong C."/>
            <person name="Coffey M."/>
            <person name="Young S.K."/>
            <person name="Zeng Q."/>
            <person name="Gargeya S."/>
            <person name="Fitzgerald M."/>
            <person name="Abouelleil A."/>
            <person name="Alvarado L."/>
            <person name="Chapman S.B."/>
            <person name="Gainer-Dewar J."/>
            <person name="Goldberg J."/>
            <person name="Griggs A."/>
            <person name="Gujja S."/>
            <person name="Hansen M."/>
            <person name="Howarth C."/>
            <person name="Imamovic A."/>
            <person name="Ireland A."/>
            <person name="Larimer J."/>
            <person name="McCowan C."/>
            <person name="Murphy C."/>
            <person name="Pearson M."/>
            <person name="Poon T.W."/>
            <person name="Priest M."/>
            <person name="Roberts A."/>
            <person name="Saif S."/>
            <person name="Shea T."/>
            <person name="Sykes S."/>
            <person name="Wortman J."/>
            <person name="Nusbaum C."/>
            <person name="Birren B."/>
        </authorList>
    </citation>
    <scope>NUCLEOTIDE SEQUENCE [LARGE SCALE GENOMIC DNA]</scope>
    <source>
        <strain evidence="2">IAC_01/95</strain>
    </source>
</reference>
<dbReference type="EMBL" id="KI692388">
    <property type="protein sequence ID" value="ETM48437.1"/>
    <property type="molecule type" value="Genomic_DNA"/>
</dbReference>
<dbReference type="EMBL" id="KI672434">
    <property type="protein sequence ID" value="ETL42059.1"/>
    <property type="molecule type" value="Genomic_DNA"/>
</dbReference>
<reference evidence="1 3" key="1">
    <citation type="submission" date="2013-11" db="EMBL/GenBank/DDBJ databases">
        <title>The Genome Sequence of Phytophthora parasitica CJ05E6.</title>
        <authorList>
            <consortium name="The Broad Institute Genomics Platform"/>
            <person name="Russ C."/>
            <person name="Tyler B."/>
            <person name="Panabieres F."/>
            <person name="Shan W."/>
            <person name="Tripathy S."/>
            <person name="Grunwald N."/>
            <person name="Machado M."/>
            <person name="Johnson C.S."/>
            <person name="Arredondo F."/>
            <person name="Hong C."/>
            <person name="Coffey M."/>
            <person name="Young S.K."/>
            <person name="Zeng Q."/>
            <person name="Gargeya S."/>
            <person name="Fitzgerald M."/>
            <person name="Abouelleil A."/>
            <person name="Alvarado L."/>
            <person name="Chapman S.B."/>
            <person name="Gainer-Dewar J."/>
            <person name="Goldberg J."/>
            <person name="Griggs A."/>
            <person name="Gujja S."/>
            <person name="Hansen M."/>
            <person name="Howarth C."/>
            <person name="Imamovic A."/>
            <person name="Ireland A."/>
            <person name="Larimer J."/>
            <person name="McCowan C."/>
            <person name="Murphy C."/>
            <person name="Pearson M."/>
            <person name="Poon T.W."/>
            <person name="Priest M."/>
            <person name="Roberts A."/>
            <person name="Saif S."/>
            <person name="Shea T."/>
            <person name="Sykes S."/>
            <person name="Wortman J."/>
            <person name="Nusbaum C."/>
            <person name="Birren B."/>
        </authorList>
    </citation>
    <scope>NUCLEOTIDE SEQUENCE [LARGE SCALE GENOMIC DNA]</scope>
    <source>
        <strain evidence="1 3">CJ05E6</strain>
    </source>
</reference>
<organism evidence="1 3">
    <name type="scientific">Phytophthora nicotianae</name>
    <name type="common">Potato buckeye rot agent</name>
    <name type="synonym">Phytophthora parasitica</name>
    <dbReference type="NCBI Taxonomy" id="4792"/>
    <lineage>
        <taxon>Eukaryota</taxon>
        <taxon>Sar</taxon>
        <taxon>Stramenopiles</taxon>
        <taxon>Oomycota</taxon>
        <taxon>Peronosporomycetes</taxon>
        <taxon>Peronosporales</taxon>
        <taxon>Peronosporaceae</taxon>
        <taxon>Phytophthora</taxon>
    </lineage>
</organism>
<dbReference type="Proteomes" id="UP000054532">
    <property type="component" value="Unassembled WGS sequence"/>
</dbReference>
<evidence type="ECO:0000313" key="1">
    <source>
        <dbReference type="EMBL" id="ETL42059.1"/>
    </source>
</evidence>
<evidence type="ECO:0000313" key="2">
    <source>
        <dbReference type="EMBL" id="ETM48437.1"/>
    </source>
</evidence>